<dbReference type="EMBL" id="VOGB01000005">
    <property type="protein sequence ID" value="MQM73473.1"/>
    <property type="molecule type" value="Genomic_DNA"/>
</dbReference>
<evidence type="ECO:0000256" key="8">
    <source>
        <dbReference type="ARBA" id="ARBA00022915"/>
    </source>
</evidence>
<name>A0A6L5GTG1_9FIRM</name>
<comment type="subunit">
    <text evidence="3 12">Homodimer.</text>
</comment>
<comment type="caution">
    <text evidence="15">The sequence shown here is derived from an EMBL/GenBank/DDBJ whole genome shotgun (WGS) entry which is preliminary data.</text>
</comment>
<evidence type="ECO:0000256" key="4">
    <source>
        <dbReference type="ARBA" id="ARBA00012080"/>
    </source>
</evidence>
<comment type="function">
    <text evidence="12">Catalyzes the reversible NADPH-dependent reductive amination of L-2-amino-6-oxopimelate, the acyclic form of L-tetrahydrodipicolinate, to generate the meso compound, D,L-2,6-diaminopimelate.</text>
</comment>
<dbReference type="AlphaFoldDB" id="A0A6L5GTG1"/>
<keyword evidence="16" id="KW-1185">Reference proteome</keyword>
<evidence type="ECO:0000256" key="1">
    <source>
        <dbReference type="ARBA" id="ARBA00004896"/>
    </source>
</evidence>
<evidence type="ECO:0000313" key="16">
    <source>
        <dbReference type="Proteomes" id="UP000473648"/>
    </source>
</evidence>
<dbReference type="UniPathway" id="UPA00034">
    <property type="reaction ID" value="UER00026"/>
</dbReference>
<keyword evidence="13" id="KW-0547">Nucleotide-binding</keyword>
<dbReference type="Proteomes" id="UP000473648">
    <property type="component" value="Unassembled WGS sequence"/>
</dbReference>
<organism evidence="15 16">
    <name type="scientific">Candidatus Pseudoramibacter fermentans</name>
    <dbReference type="NCBI Taxonomy" id="2594427"/>
    <lineage>
        <taxon>Bacteria</taxon>
        <taxon>Bacillati</taxon>
        <taxon>Bacillota</taxon>
        <taxon>Clostridia</taxon>
        <taxon>Eubacteriales</taxon>
        <taxon>Eubacteriaceae</taxon>
        <taxon>Pseudoramibacter</taxon>
    </lineage>
</organism>
<sequence>MKTRVGIMGYGNLGRGVEAAIAQNPDMELVGVFTRRDPETVKIATEGVGVYKLDDCKTMQDDIDVMILCGGSAADLPWMSPEYAHFFNTVESFDTHADIPWHVDNVNASDIANDKTSIVSCGWDPGLFSVNRVMMDAVLPVGKAYTFWGRGVSQGHSDAVRQIPGVKDARQYTLPVQDVIEAIRGGAVPELTPRQMHTREVFVVCDDDVTEDDKADIVDDIKTMPAYFEDYDTTVHFISEEEMQRDHSGMPHGGFVIRSGGVGPDGKDKAVVEFSLKLDSNPEFTGSVLVACARACHRMNQEGQYGCKTMLDVPPAYYSPMSRDELLEKMM</sequence>
<feature type="binding site" evidence="13">
    <location>
        <position position="173"/>
    </location>
    <ligand>
        <name>substrate</name>
    </ligand>
</feature>
<feature type="binding site" evidence="13">
    <location>
        <begin position="10"/>
        <end position="13"/>
    </location>
    <ligand>
        <name>NADP(+)</name>
        <dbReference type="ChEBI" id="CHEBI:58349"/>
    </ligand>
</feature>
<gene>
    <name evidence="15" type="ORF">FRC53_08700</name>
</gene>
<dbReference type="GO" id="GO:0047850">
    <property type="term" value="F:diaminopimelate dehydrogenase activity"/>
    <property type="evidence" value="ECO:0007669"/>
    <property type="project" value="UniProtKB-UniRule"/>
</dbReference>
<evidence type="ECO:0000259" key="14">
    <source>
        <dbReference type="Pfam" id="PF16654"/>
    </source>
</evidence>
<dbReference type="GO" id="GO:0009089">
    <property type="term" value="P:lysine biosynthetic process via diaminopimelate"/>
    <property type="evidence" value="ECO:0007669"/>
    <property type="project" value="UniProtKB-UniRule"/>
</dbReference>
<evidence type="ECO:0000256" key="7">
    <source>
        <dbReference type="ARBA" id="ARBA00022857"/>
    </source>
</evidence>
<feature type="binding site" evidence="13">
    <location>
        <position position="252"/>
    </location>
    <ligand>
        <name>substrate</name>
    </ligand>
</feature>
<evidence type="ECO:0000256" key="10">
    <source>
        <dbReference type="ARBA" id="ARBA00023154"/>
    </source>
</evidence>
<feature type="binding site" evidence="13">
    <location>
        <position position="199"/>
    </location>
    <ligand>
        <name>substrate</name>
    </ligand>
</feature>
<dbReference type="GO" id="GO:0019877">
    <property type="term" value="P:diaminopimelate biosynthetic process"/>
    <property type="evidence" value="ECO:0007669"/>
    <property type="project" value="UniProtKB-UniRule"/>
</dbReference>
<feature type="binding site" evidence="13">
    <location>
        <position position="148"/>
    </location>
    <ligand>
        <name>substrate</name>
    </ligand>
</feature>
<comment type="pathway">
    <text evidence="1 12">Amino-acid biosynthesis; L-lysine biosynthesis via DAP pathway; DL-2,6-diaminopimelate from (S)-tetrahydrodipicolinate: step 1/1.</text>
</comment>
<evidence type="ECO:0000256" key="3">
    <source>
        <dbReference type="ARBA" id="ARBA00011738"/>
    </source>
</evidence>
<dbReference type="Gene3D" id="3.30.360.10">
    <property type="entry name" value="Dihydrodipicolinate Reductase, domain 2"/>
    <property type="match status" value="1"/>
</dbReference>
<keyword evidence="6 12" id="KW-0028">Amino-acid biosynthesis</keyword>
<evidence type="ECO:0000313" key="15">
    <source>
        <dbReference type="EMBL" id="MQM73473.1"/>
    </source>
</evidence>
<keyword evidence="10 12" id="KW-0457">Lysine biosynthesis</keyword>
<dbReference type="InterPro" id="IPR032094">
    <property type="entry name" value="Meso-DAP_DH_C"/>
</dbReference>
<feature type="binding site" evidence="13">
    <location>
        <begin position="92"/>
        <end position="94"/>
    </location>
    <ligand>
        <name>NADP(+)</name>
        <dbReference type="ChEBI" id="CHEBI:58349"/>
    </ligand>
</feature>
<protein>
    <recommendedName>
        <fullName evidence="5 12">Meso-diaminopimelate D-dehydrogenase</fullName>
        <shortName evidence="12">DAPDH</shortName>
        <shortName evidence="12">Meso-DAP dehydrogenase</shortName>
        <ecNumber evidence="4 12">1.4.1.16</ecNumber>
    </recommendedName>
</protein>
<dbReference type="SUPFAM" id="SSF55347">
    <property type="entry name" value="Glyceraldehyde-3-phosphate dehydrogenase-like, C-terminal domain"/>
    <property type="match status" value="1"/>
</dbReference>
<evidence type="ECO:0000256" key="2">
    <source>
        <dbReference type="ARBA" id="ARBA00007442"/>
    </source>
</evidence>
<dbReference type="GO" id="GO:0000166">
    <property type="term" value="F:nucleotide binding"/>
    <property type="evidence" value="ECO:0007669"/>
    <property type="project" value="UniProtKB-KW"/>
</dbReference>
<accession>A0A6L5GTG1</accession>
<reference evidence="15" key="1">
    <citation type="journal article" date="2020" name="Appl. Environ. Microbiol.">
        <title>Medium-Chain Fatty Acid Synthesis by 'Candidatus Weimeria bifida' gen. nov., sp. nov., and 'Candidatus Pseudoramibacter fermentans' sp. nov.</title>
        <authorList>
            <person name="Scarborough M.J."/>
            <person name="Myers K.S."/>
            <person name="Donohue T.J."/>
            <person name="Noguera D.R."/>
        </authorList>
    </citation>
    <scope>NUCLEOTIDE SEQUENCE</scope>
    <source>
        <strain evidence="15">EUB1.1</strain>
    </source>
</reference>
<keyword evidence="9 12" id="KW-0560">Oxidoreductase</keyword>
<evidence type="ECO:0000256" key="13">
    <source>
        <dbReference type="PIRSR" id="PIRSR025648-1"/>
    </source>
</evidence>
<dbReference type="InterPro" id="IPR010190">
    <property type="entry name" value="Diaminopimelate_DH_Ddh"/>
</dbReference>
<evidence type="ECO:0000256" key="11">
    <source>
        <dbReference type="ARBA" id="ARBA00052023"/>
    </source>
</evidence>
<dbReference type="Pfam" id="PF16654">
    <property type="entry name" value="DAPDH_C"/>
    <property type="match status" value="1"/>
</dbReference>
<evidence type="ECO:0000256" key="12">
    <source>
        <dbReference type="PIRNR" id="PIRNR025648"/>
    </source>
</evidence>
<dbReference type="EC" id="1.4.1.16" evidence="4 12"/>
<feature type="binding site" evidence="13">
    <location>
        <position position="281"/>
    </location>
    <ligand>
        <name>substrate</name>
    </ligand>
</feature>
<comment type="catalytic activity">
    <reaction evidence="11 12">
        <text>meso-2,6-diaminopimelate + NADP(+) + H2O = (S)-2-amino-6-oxoheptanedioate + NH4(+) + NADPH + H(+)</text>
        <dbReference type="Rhea" id="RHEA:13561"/>
        <dbReference type="ChEBI" id="CHEBI:15377"/>
        <dbReference type="ChEBI" id="CHEBI:15378"/>
        <dbReference type="ChEBI" id="CHEBI:28938"/>
        <dbReference type="ChEBI" id="CHEBI:57783"/>
        <dbReference type="ChEBI" id="CHEBI:57791"/>
        <dbReference type="ChEBI" id="CHEBI:58349"/>
        <dbReference type="ChEBI" id="CHEBI:58556"/>
        <dbReference type="EC" id="1.4.1.16"/>
    </reaction>
</comment>
<keyword evidence="8 12" id="KW-0220">Diaminopimelate biosynthesis</keyword>
<keyword evidence="7 12" id="KW-0521">NADP</keyword>
<dbReference type="Gene3D" id="3.40.50.720">
    <property type="entry name" value="NAD(P)-binding Rossmann-like Domain"/>
    <property type="match status" value="1"/>
</dbReference>
<comment type="similarity">
    <text evidence="2 12">Belongs to the diaminopimelate dehydrogenase family.</text>
</comment>
<feature type="binding site" evidence="13">
    <location>
        <begin position="69"/>
        <end position="72"/>
    </location>
    <ligand>
        <name>NADP(+)</name>
        <dbReference type="ChEBI" id="CHEBI:58349"/>
    </ligand>
</feature>
<dbReference type="PIRSF" id="PIRSF025648">
    <property type="entry name" value="DDH"/>
    <property type="match status" value="1"/>
</dbReference>
<evidence type="ECO:0000256" key="6">
    <source>
        <dbReference type="ARBA" id="ARBA00022605"/>
    </source>
</evidence>
<feature type="binding site" evidence="13">
    <location>
        <begin position="34"/>
        <end position="36"/>
    </location>
    <ligand>
        <name>NADP(+)</name>
        <dbReference type="ChEBI" id="CHEBI:58349"/>
    </ligand>
</feature>
<feature type="domain" description="Meso-diaminopimelate D-dehydrogenase C-terminal" evidence="14">
    <location>
        <begin position="122"/>
        <end position="280"/>
    </location>
</feature>
<dbReference type="InterPro" id="IPR036291">
    <property type="entry name" value="NAD(P)-bd_dom_sf"/>
</dbReference>
<dbReference type="SUPFAM" id="SSF51735">
    <property type="entry name" value="NAD(P)-binding Rossmann-fold domains"/>
    <property type="match status" value="1"/>
</dbReference>
<dbReference type="NCBIfam" id="TIGR01921">
    <property type="entry name" value="DAP-DH"/>
    <property type="match status" value="1"/>
</dbReference>
<evidence type="ECO:0000256" key="9">
    <source>
        <dbReference type="ARBA" id="ARBA00023002"/>
    </source>
</evidence>
<proteinExistence type="inferred from homology"/>
<evidence type="ECO:0000256" key="5">
    <source>
        <dbReference type="ARBA" id="ARBA00021654"/>
    </source>
</evidence>
<dbReference type="CDD" id="cd02270">
    <property type="entry name" value="meso-DAPDH_N"/>
    <property type="match status" value="1"/>
</dbReference>